<evidence type="ECO:0000313" key="7">
    <source>
        <dbReference type="Proteomes" id="UP001204151"/>
    </source>
</evidence>
<keyword evidence="2" id="KW-0808">Transferase</keyword>
<dbReference type="PANTHER" id="PTHR34383">
    <property type="entry name" value="POLYPHOSPHATE:AMP PHOSPHOTRANSFERASE-RELATED"/>
    <property type="match status" value="1"/>
</dbReference>
<dbReference type="InterPro" id="IPR027417">
    <property type="entry name" value="P-loop_NTPase"/>
</dbReference>
<dbReference type="RefSeq" id="WP_258817546.1">
    <property type="nucleotide sequence ID" value="NZ_JANUGW010000010.1"/>
</dbReference>
<reference evidence="6 7" key="1">
    <citation type="submission" date="2022-08" db="EMBL/GenBank/DDBJ databases">
        <title>Reclassification of Massilia species as members of the genera Telluria, Duganella, Pseudoduganella, Mokoshia gen. nov. and Zemynaea gen. nov. using orthogonal and non-orthogonal genome-based approaches.</title>
        <authorList>
            <person name="Bowman J.P."/>
        </authorList>
    </citation>
    <scope>NUCLEOTIDE SEQUENCE [LARGE SCALE GENOMIC DNA]</scope>
    <source>
        <strain evidence="6 7">JCM 31316</strain>
    </source>
</reference>
<sequence length="280" mass="31978">MSTPMLERFRAPKKLELRDKDAGDTPLRDDKKGKLKNGEIKERERALTVELTGEIAKLQEKLYAARDRKLLLILQGMDTSGKDGTVRSLFAQINPMGLHATGFVAPTDKEKAHDFLWRVHARVPGKGEIGIFNRSHYEDVLVPRVAGALDDDACEKRYAQIRDFERMLAETGTTIVKVFLHISKDEQRERLQARLDDPEKHWKFDPADLVARDKWDNFQRTYADLINATDADVAPWYVVPADSKTHRNLIIAHLLLETMQGMKLEWPPLKADLSKVKIDG</sequence>
<dbReference type="EMBL" id="JANUGW010000010">
    <property type="protein sequence ID" value="MCS0582953.1"/>
    <property type="molecule type" value="Genomic_DNA"/>
</dbReference>
<evidence type="ECO:0000256" key="4">
    <source>
        <dbReference type="SAM" id="MobiDB-lite"/>
    </source>
</evidence>
<organism evidence="6 7">
    <name type="scientific">Massilia pinisoli</name>
    <dbReference type="NCBI Taxonomy" id="1772194"/>
    <lineage>
        <taxon>Bacteria</taxon>
        <taxon>Pseudomonadati</taxon>
        <taxon>Pseudomonadota</taxon>
        <taxon>Betaproteobacteria</taxon>
        <taxon>Burkholderiales</taxon>
        <taxon>Oxalobacteraceae</taxon>
        <taxon>Telluria group</taxon>
        <taxon>Massilia</taxon>
    </lineage>
</organism>
<protein>
    <submittedName>
        <fullName evidence="6">Polyphosphate kinase 2 family protein</fullName>
    </submittedName>
</protein>
<gene>
    <name evidence="6" type="ORF">NX784_15295</name>
</gene>
<accession>A0ABT1ZSQ6</accession>
<comment type="caution">
    <text evidence="6">The sequence shown here is derived from an EMBL/GenBank/DDBJ whole genome shotgun (WGS) entry which is preliminary data.</text>
</comment>
<keyword evidence="7" id="KW-1185">Reference proteome</keyword>
<dbReference type="Gene3D" id="3.40.50.300">
    <property type="entry name" value="P-loop containing nucleotide triphosphate hydrolases"/>
    <property type="match status" value="1"/>
</dbReference>
<dbReference type="NCBIfam" id="TIGR03709">
    <property type="entry name" value="PPK2_rel_1"/>
    <property type="match status" value="1"/>
</dbReference>
<dbReference type="InterPro" id="IPR022488">
    <property type="entry name" value="PPK2-related"/>
</dbReference>
<dbReference type="InterPro" id="IPR022300">
    <property type="entry name" value="PPK2-rel_1"/>
</dbReference>
<evidence type="ECO:0000256" key="1">
    <source>
        <dbReference type="ARBA" id="ARBA00009924"/>
    </source>
</evidence>
<dbReference type="SUPFAM" id="SSF52540">
    <property type="entry name" value="P-loop containing nucleoside triphosphate hydrolases"/>
    <property type="match status" value="1"/>
</dbReference>
<dbReference type="PIRSF" id="PIRSF028756">
    <property type="entry name" value="PPK2_prd"/>
    <property type="match status" value="1"/>
</dbReference>
<dbReference type="PANTHER" id="PTHR34383:SF3">
    <property type="entry name" value="POLYPHOSPHATE:AMP PHOSPHOTRANSFERASE"/>
    <property type="match status" value="1"/>
</dbReference>
<dbReference type="InterPro" id="IPR016898">
    <property type="entry name" value="Polyphosphate_phosphotransfera"/>
</dbReference>
<comment type="similarity">
    <text evidence="1">Belongs to the polyphosphate kinase 2 (PPK2) family. Class I subfamily.</text>
</comment>
<evidence type="ECO:0000259" key="5">
    <source>
        <dbReference type="Pfam" id="PF03976"/>
    </source>
</evidence>
<evidence type="ECO:0000256" key="3">
    <source>
        <dbReference type="ARBA" id="ARBA00022777"/>
    </source>
</evidence>
<dbReference type="Proteomes" id="UP001204151">
    <property type="component" value="Unassembled WGS sequence"/>
</dbReference>
<dbReference type="Pfam" id="PF03976">
    <property type="entry name" value="PPK2"/>
    <property type="match status" value="1"/>
</dbReference>
<evidence type="ECO:0000313" key="6">
    <source>
        <dbReference type="EMBL" id="MCS0582953.1"/>
    </source>
</evidence>
<feature type="region of interest" description="Disordered" evidence="4">
    <location>
        <begin position="1"/>
        <end position="36"/>
    </location>
</feature>
<feature type="compositionally biased region" description="Basic and acidic residues" evidence="4">
    <location>
        <begin position="7"/>
        <end position="36"/>
    </location>
</feature>
<keyword evidence="3 6" id="KW-0418">Kinase</keyword>
<dbReference type="GO" id="GO:0016301">
    <property type="term" value="F:kinase activity"/>
    <property type="evidence" value="ECO:0007669"/>
    <property type="project" value="UniProtKB-KW"/>
</dbReference>
<proteinExistence type="inferred from homology"/>
<evidence type="ECO:0000256" key="2">
    <source>
        <dbReference type="ARBA" id="ARBA00022679"/>
    </source>
</evidence>
<feature type="domain" description="Polyphosphate kinase-2-related" evidence="5">
    <location>
        <begin position="41"/>
        <end position="263"/>
    </location>
</feature>
<name>A0ABT1ZSQ6_9BURK</name>